<dbReference type="SUPFAM" id="SSF53474">
    <property type="entry name" value="alpha/beta-Hydrolases"/>
    <property type="match status" value="1"/>
</dbReference>
<feature type="chain" id="PRO_5046882187" evidence="3">
    <location>
        <begin position="21"/>
        <end position="461"/>
    </location>
</feature>
<proteinExistence type="inferred from homology"/>
<evidence type="ECO:0000313" key="6">
    <source>
        <dbReference type="EMBL" id="WWM71608.1"/>
    </source>
</evidence>
<dbReference type="InterPro" id="IPR002410">
    <property type="entry name" value="Peptidase_S33"/>
</dbReference>
<reference evidence="6 7" key="1">
    <citation type="submission" date="2024-02" db="EMBL/GenBank/DDBJ databases">
        <title>Full genome sequence of Sphingomonas kaistensis.</title>
        <authorList>
            <person name="Poletto B.L."/>
            <person name="Silva G."/>
            <person name="Galante D."/>
            <person name="Campos K.R."/>
            <person name="Santos M.B.N."/>
            <person name="Sacchi C.T."/>
        </authorList>
    </citation>
    <scope>NUCLEOTIDE SEQUENCE [LARGE SCALE GENOMIC DNA]</scope>
    <source>
        <strain evidence="6 7">MA4R</strain>
    </source>
</reference>
<dbReference type="Gene3D" id="3.40.50.1820">
    <property type="entry name" value="alpha/beta hydrolase"/>
    <property type="match status" value="1"/>
</dbReference>
<dbReference type="PANTHER" id="PTHR43798">
    <property type="entry name" value="MONOACYLGLYCEROL LIPASE"/>
    <property type="match status" value="1"/>
</dbReference>
<dbReference type="Proteomes" id="UP001382935">
    <property type="component" value="Chromosome"/>
</dbReference>
<accession>A0ABZ2G3D6</accession>
<dbReference type="PANTHER" id="PTHR43798:SF27">
    <property type="entry name" value="HYDROLASE ALPHA_BETA HYDROLASE FOLD FAMILY"/>
    <property type="match status" value="1"/>
</dbReference>
<feature type="domain" description="Peptidase S33 tripeptidyl aminopeptidase-like C-terminal" evidence="5">
    <location>
        <begin position="339"/>
        <end position="442"/>
    </location>
</feature>
<evidence type="ECO:0000256" key="1">
    <source>
        <dbReference type="ARBA" id="ARBA00010088"/>
    </source>
</evidence>
<evidence type="ECO:0000256" key="2">
    <source>
        <dbReference type="ARBA" id="ARBA00022801"/>
    </source>
</evidence>
<dbReference type="InterPro" id="IPR029058">
    <property type="entry name" value="AB_hydrolase_fold"/>
</dbReference>
<dbReference type="InterPro" id="IPR000073">
    <property type="entry name" value="AB_hydrolase_1"/>
</dbReference>
<evidence type="ECO:0000259" key="5">
    <source>
        <dbReference type="Pfam" id="PF08386"/>
    </source>
</evidence>
<dbReference type="Pfam" id="PF08386">
    <property type="entry name" value="Abhydrolase_4"/>
    <property type="match status" value="1"/>
</dbReference>
<organism evidence="6 7">
    <name type="scientific">Sphingomonas kaistensis</name>
    <dbReference type="NCBI Taxonomy" id="298708"/>
    <lineage>
        <taxon>Bacteria</taxon>
        <taxon>Pseudomonadati</taxon>
        <taxon>Pseudomonadota</taxon>
        <taxon>Alphaproteobacteria</taxon>
        <taxon>Sphingomonadales</taxon>
        <taxon>Sphingomonadaceae</taxon>
        <taxon>Sphingomonas</taxon>
    </lineage>
</organism>
<name>A0ABZ2G3D6_9SPHN</name>
<keyword evidence="3" id="KW-0732">Signal</keyword>
<dbReference type="InterPro" id="IPR013595">
    <property type="entry name" value="Pept_S33_TAP-like_C"/>
</dbReference>
<evidence type="ECO:0000256" key="3">
    <source>
        <dbReference type="SAM" id="SignalP"/>
    </source>
</evidence>
<sequence length="461" mass="49295">MSVLAAVAALLVATTAPVFSEKPCTDSRLAKLARCGTVAVAEDRERPDGRTIALNVIVMPATPASVSQPPLFDIDGGPGLPVTKNVAFYATDGAAYRAGRDIVLIDQRGTGGSNALHCPTFYKPEATYRPLYPVEEVRRCRQSLEQKADLTKYGTAEAIADLDAVRAALGYEQIDLFGLSYGSIVAQRYLASFPDRVRAAVLIGVAPASSLPPRGHGAAGQQAFRKLAVQCRLEPACSAAFDPPADLDRARTMLKDIAGAPSEEVFFEKLRSLMYQPAGARRVPLILSRAAAGDLAPFYAATKASPFMYADGMAFTVICSESMALMDVAKARTAAKNTIFGDYRLRRQQEACAEWPRAKVSADHLKPIRSNIPVLLVSGELDPVTPPEWADEVARGLPNSKHVVIPASGHMFDGMSGVDSCLDPLILRFLMSGDAKGLDTSCVVTMKPPPFSIQVANGSPR</sequence>
<evidence type="ECO:0000259" key="4">
    <source>
        <dbReference type="Pfam" id="PF00561"/>
    </source>
</evidence>
<dbReference type="PRINTS" id="PR00793">
    <property type="entry name" value="PROAMNOPTASE"/>
</dbReference>
<keyword evidence="2 6" id="KW-0378">Hydrolase</keyword>
<dbReference type="RefSeq" id="WP_338505089.1">
    <property type="nucleotide sequence ID" value="NZ_CP145607.1"/>
</dbReference>
<gene>
    <name evidence="6" type="ORF">V6R86_13240</name>
</gene>
<protein>
    <submittedName>
        <fullName evidence="6">Alpha/beta hydrolase</fullName>
    </submittedName>
</protein>
<evidence type="ECO:0000313" key="7">
    <source>
        <dbReference type="Proteomes" id="UP001382935"/>
    </source>
</evidence>
<dbReference type="InterPro" id="IPR050266">
    <property type="entry name" value="AB_hydrolase_sf"/>
</dbReference>
<dbReference type="GO" id="GO:0016787">
    <property type="term" value="F:hydrolase activity"/>
    <property type="evidence" value="ECO:0007669"/>
    <property type="project" value="UniProtKB-KW"/>
</dbReference>
<feature type="domain" description="AB hydrolase-1" evidence="4">
    <location>
        <begin position="88"/>
        <end position="209"/>
    </location>
</feature>
<comment type="similarity">
    <text evidence="1">Belongs to the peptidase S33 family.</text>
</comment>
<dbReference type="Pfam" id="PF00561">
    <property type="entry name" value="Abhydrolase_1"/>
    <property type="match status" value="1"/>
</dbReference>
<dbReference type="EMBL" id="CP145607">
    <property type="protein sequence ID" value="WWM71608.1"/>
    <property type="molecule type" value="Genomic_DNA"/>
</dbReference>
<feature type="signal peptide" evidence="3">
    <location>
        <begin position="1"/>
        <end position="20"/>
    </location>
</feature>
<keyword evidence="7" id="KW-1185">Reference proteome</keyword>